<organism evidence="1 2">
    <name type="scientific">Pleurodeles waltl</name>
    <name type="common">Iberian ribbed newt</name>
    <dbReference type="NCBI Taxonomy" id="8319"/>
    <lineage>
        <taxon>Eukaryota</taxon>
        <taxon>Metazoa</taxon>
        <taxon>Chordata</taxon>
        <taxon>Craniata</taxon>
        <taxon>Vertebrata</taxon>
        <taxon>Euteleostomi</taxon>
        <taxon>Amphibia</taxon>
        <taxon>Batrachia</taxon>
        <taxon>Caudata</taxon>
        <taxon>Salamandroidea</taxon>
        <taxon>Salamandridae</taxon>
        <taxon>Pleurodelinae</taxon>
        <taxon>Pleurodeles</taxon>
    </lineage>
</organism>
<comment type="caution">
    <text evidence="1">The sequence shown here is derived from an EMBL/GenBank/DDBJ whole genome shotgun (WGS) entry which is preliminary data.</text>
</comment>
<reference evidence="1" key="1">
    <citation type="journal article" date="2022" name="bioRxiv">
        <title>Sequencing and chromosome-scale assembly of the giantPleurodeles waltlgenome.</title>
        <authorList>
            <person name="Brown T."/>
            <person name="Elewa A."/>
            <person name="Iarovenko S."/>
            <person name="Subramanian E."/>
            <person name="Araus A.J."/>
            <person name="Petzold A."/>
            <person name="Susuki M."/>
            <person name="Suzuki K.-i.T."/>
            <person name="Hayashi T."/>
            <person name="Toyoda A."/>
            <person name="Oliveira C."/>
            <person name="Osipova E."/>
            <person name="Leigh N.D."/>
            <person name="Simon A."/>
            <person name="Yun M.H."/>
        </authorList>
    </citation>
    <scope>NUCLEOTIDE SEQUENCE</scope>
    <source>
        <strain evidence="1">20211129_DDA</strain>
        <tissue evidence="1">Liver</tissue>
    </source>
</reference>
<gene>
    <name evidence="1" type="ORF">NDU88_005949</name>
</gene>
<name>A0AAV7QMS6_PLEWA</name>
<proteinExistence type="predicted"/>
<sequence length="132" mass="14804">MLPDKDAVVFTPKDSDKFNAILEAIAATYVALEWKIDLAACNHSLPRGDHQKMSDDGGGICTSEHPAKVFKIQKHVDDLQAMLTVPENRAQDSEDRVKTLKRRECENIKFKRVRVVNSRTENLLNNTSVVGV</sequence>
<dbReference type="Proteomes" id="UP001066276">
    <property type="component" value="Chromosome 6"/>
</dbReference>
<dbReference type="AlphaFoldDB" id="A0AAV7QMS6"/>
<accession>A0AAV7QMS6</accession>
<keyword evidence="2" id="KW-1185">Reference proteome</keyword>
<protein>
    <submittedName>
        <fullName evidence="1">Uncharacterized protein</fullName>
    </submittedName>
</protein>
<evidence type="ECO:0000313" key="1">
    <source>
        <dbReference type="EMBL" id="KAJ1139580.1"/>
    </source>
</evidence>
<dbReference type="EMBL" id="JANPWB010000010">
    <property type="protein sequence ID" value="KAJ1139580.1"/>
    <property type="molecule type" value="Genomic_DNA"/>
</dbReference>
<evidence type="ECO:0000313" key="2">
    <source>
        <dbReference type="Proteomes" id="UP001066276"/>
    </source>
</evidence>